<comment type="subunit">
    <text evidence="3">Monomer.</text>
</comment>
<dbReference type="NCBIfam" id="NF001985">
    <property type="entry name" value="PRK00777.1"/>
    <property type="match status" value="1"/>
</dbReference>
<evidence type="ECO:0000259" key="22">
    <source>
        <dbReference type="Pfam" id="PF01467"/>
    </source>
</evidence>
<dbReference type="Gene3D" id="3.40.50.620">
    <property type="entry name" value="HUPs"/>
    <property type="match status" value="1"/>
</dbReference>
<reference evidence="23 24" key="1">
    <citation type="submission" date="2020-08" db="EMBL/GenBank/DDBJ databases">
        <authorList>
            <person name="Hejnol A."/>
        </authorList>
    </citation>
    <scope>NUCLEOTIDE SEQUENCE [LARGE SCALE GENOMIC DNA]</scope>
</reference>
<comment type="caution">
    <text evidence="23">The sequence shown here is derived from an EMBL/GenBank/DDBJ whole genome shotgun (WGS) entry which is preliminary data.</text>
</comment>
<comment type="pathway">
    <text evidence="18">Cofactor biosynthesis; coenzyme A biosynthesis; CoA from (R)-pantothenate: step 5/5.</text>
</comment>
<keyword evidence="10" id="KW-0418">Kinase</keyword>
<accession>A0A7I8W3R7</accession>
<keyword evidence="13" id="KW-0511">Multifunctional enzyme</keyword>
<dbReference type="Proteomes" id="UP000549394">
    <property type="component" value="Unassembled WGS sequence"/>
</dbReference>
<sequence length="505" mass="56933">MSEALLVLTRPLHVLRYNTREILKTAAQYASRAVYIHVTNDELHSPVPQNDSLRRFLVSIYGESSKYKLDVRFLLHNVGISPPQSITLGYGQYETLLTDSNESQTVAKYAKEHILQAASALNVIKLELNTQVEPEKEEVFKTYDNVCLGGTFDRLHAGHKILLSYGAMQAKKGIIVGVSDECLTKKKVLKELIVPMERRMADVNEFLKDVRPSIKRDLRQLSDPFGPAITESDLDAIVVSDETKTGGDAINQKRREKNLSILDISIVDLVKDEIREEENEEEKISSSSCRRRLLGTLLKPPVKSEGKPYVIGLTGSMASGKSSVCKRLKGLGAHIVDCDKLGHKAYLPGTETIELIRKRFGDDVIAKDGTVDRKQLGAKVFADKQSLEDLNKIVWPAIQKLAQEEIKTSDKDIVVLDAAVLLEANWHENTHEVWVVIIPQEEAVKRIVDRNKITEEQAIMRLEKQMSNAKRIEHANVVLSTLWEPSVTQRQVEKAWSLLQQRYNK</sequence>
<dbReference type="SUPFAM" id="SSF52540">
    <property type="entry name" value="P-loop containing nucleoside triphosphate hydrolases"/>
    <property type="match status" value="1"/>
</dbReference>
<keyword evidence="5" id="KW-0963">Cytoplasm</keyword>
<organism evidence="23 24">
    <name type="scientific">Dimorphilus gyrociliatus</name>
    <dbReference type="NCBI Taxonomy" id="2664684"/>
    <lineage>
        <taxon>Eukaryota</taxon>
        <taxon>Metazoa</taxon>
        <taxon>Spiralia</taxon>
        <taxon>Lophotrochozoa</taxon>
        <taxon>Annelida</taxon>
        <taxon>Polychaeta</taxon>
        <taxon>Polychaeta incertae sedis</taxon>
        <taxon>Dinophilidae</taxon>
        <taxon>Dimorphilus</taxon>
    </lineage>
</organism>
<evidence type="ECO:0000256" key="10">
    <source>
        <dbReference type="ARBA" id="ARBA00022777"/>
    </source>
</evidence>
<evidence type="ECO:0000256" key="12">
    <source>
        <dbReference type="ARBA" id="ARBA00023128"/>
    </source>
</evidence>
<dbReference type="InterPro" id="IPR027417">
    <property type="entry name" value="P-loop_NTPase"/>
</dbReference>
<comment type="catalytic activity">
    <reaction evidence="14">
        <text>(R)-4'-phosphopantetheine + ATP + H(+) = 3'-dephospho-CoA + diphosphate</text>
        <dbReference type="Rhea" id="RHEA:19801"/>
        <dbReference type="ChEBI" id="CHEBI:15378"/>
        <dbReference type="ChEBI" id="CHEBI:30616"/>
        <dbReference type="ChEBI" id="CHEBI:33019"/>
        <dbReference type="ChEBI" id="CHEBI:57328"/>
        <dbReference type="ChEBI" id="CHEBI:61723"/>
        <dbReference type="EC" id="2.7.7.3"/>
    </reaction>
    <physiologicalReaction direction="left-to-right" evidence="14">
        <dbReference type="Rhea" id="RHEA:19802"/>
    </physiologicalReaction>
</comment>
<keyword evidence="6" id="KW-0597">Phosphoprotein</keyword>
<evidence type="ECO:0000256" key="1">
    <source>
        <dbReference type="ARBA" id="ARBA00004305"/>
    </source>
</evidence>
<dbReference type="GO" id="GO:0005759">
    <property type="term" value="C:mitochondrial matrix"/>
    <property type="evidence" value="ECO:0007669"/>
    <property type="project" value="UniProtKB-SubCell"/>
</dbReference>
<keyword evidence="24" id="KW-1185">Reference proteome</keyword>
<dbReference type="PROSITE" id="PS51219">
    <property type="entry name" value="DPCK"/>
    <property type="match status" value="1"/>
</dbReference>
<name>A0A7I8W3R7_9ANNE</name>
<evidence type="ECO:0000256" key="7">
    <source>
        <dbReference type="ARBA" id="ARBA00022679"/>
    </source>
</evidence>
<comment type="function">
    <text evidence="16">Bifunctional enzyme that catalyzes the fourth and fifth sequential steps of CoA biosynthetic pathway. The fourth reaction is catalyzed by the phosphopantetheine adenylyltransferase, coded by the coaD domain; the fifth reaction is catalyzed by the dephospho-CoA kinase, coded by the coaE domain. May act as a point of CoA biosynthesis regulation.</text>
</comment>
<dbReference type="FunFam" id="3.40.50.620:FF:000089">
    <property type="entry name" value="Bifunctional coenzyme A synthase"/>
    <property type="match status" value="1"/>
</dbReference>
<dbReference type="Pfam" id="PF01121">
    <property type="entry name" value="CoaE"/>
    <property type="match status" value="1"/>
</dbReference>
<dbReference type="FunFam" id="3.40.50.300:FF:000899">
    <property type="entry name" value="Bifunctional coenzyme A synthase"/>
    <property type="match status" value="1"/>
</dbReference>
<evidence type="ECO:0000256" key="15">
    <source>
        <dbReference type="ARBA" id="ARBA00051912"/>
    </source>
</evidence>
<dbReference type="EMBL" id="CAJFCJ010000019">
    <property type="protein sequence ID" value="CAD5123211.1"/>
    <property type="molecule type" value="Genomic_DNA"/>
</dbReference>
<evidence type="ECO:0000256" key="4">
    <source>
        <dbReference type="ARBA" id="ARBA00012392"/>
    </source>
</evidence>
<evidence type="ECO:0000256" key="8">
    <source>
        <dbReference type="ARBA" id="ARBA00022695"/>
    </source>
</evidence>
<comment type="similarity">
    <text evidence="19">In the central section; belongs to the eukaryotic CoaD family.</text>
</comment>
<dbReference type="CDD" id="cd02022">
    <property type="entry name" value="DPCK"/>
    <property type="match status" value="1"/>
</dbReference>
<dbReference type="GO" id="GO:0015937">
    <property type="term" value="P:coenzyme A biosynthetic process"/>
    <property type="evidence" value="ECO:0007669"/>
    <property type="project" value="InterPro"/>
</dbReference>
<dbReference type="Gene3D" id="3.40.50.300">
    <property type="entry name" value="P-loop containing nucleotide triphosphate hydrolases"/>
    <property type="match status" value="1"/>
</dbReference>
<dbReference type="PANTHER" id="PTHR10695">
    <property type="entry name" value="DEPHOSPHO-COA KINASE-RELATED"/>
    <property type="match status" value="1"/>
</dbReference>
<evidence type="ECO:0000256" key="11">
    <source>
        <dbReference type="ARBA" id="ARBA00022840"/>
    </source>
</evidence>
<evidence type="ECO:0000256" key="21">
    <source>
        <dbReference type="ARBA" id="ARBA00067394"/>
    </source>
</evidence>
<keyword evidence="12" id="KW-0496">Mitochondrion</keyword>
<proteinExistence type="inferred from homology"/>
<evidence type="ECO:0000256" key="16">
    <source>
        <dbReference type="ARBA" id="ARBA00059677"/>
    </source>
</evidence>
<dbReference type="OrthoDB" id="330671at2759"/>
<dbReference type="GO" id="GO:0005524">
    <property type="term" value="F:ATP binding"/>
    <property type="evidence" value="ECO:0007669"/>
    <property type="project" value="UniProtKB-KW"/>
</dbReference>
<dbReference type="InterPro" id="IPR001977">
    <property type="entry name" value="Depp_CoAkinase"/>
</dbReference>
<dbReference type="Pfam" id="PF01467">
    <property type="entry name" value="CTP_transf_like"/>
    <property type="match status" value="1"/>
</dbReference>
<dbReference type="NCBIfam" id="TIGR00152">
    <property type="entry name" value="dephospho-CoA kinase"/>
    <property type="match status" value="1"/>
</dbReference>
<dbReference type="GO" id="GO:0004595">
    <property type="term" value="F:pantetheine-phosphate adenylyltransferase activity"/>
    <property type="evidence" value="ECO:0007669"/>
    <property type="project" value="UniProtKB-EC"/>
</dbReference>
<keyword evidence="11" id="KW-0067">ATP-binding</keyword>
<dbReference type="GO" id="GO:0004140">
    <property type="term" value="F:dephospho-CoA kinase activity"/>
    <property type="evidence" value="ECO:0007669"/>
    <property type="project" value="UniProtKB-EC"/>
</dbReference>
<evidence type="ECO:0000256" key="13">
    <source>
        <dbReference type="ARBA" id="ARBA00023268"/>
    </source>
</evidence>
<evidence type="ECO:0000256" key="14">
    <source>
        <dbReference type="ARBA" id="ARBA00051310"/>
    </source>
</evidence>
<evidence type="ECO:0000256" key="20">
    <source>
        <dbReference type="ARBA" id="ARBA00066359"/>
    </source>
</evidence>
<comment type="catalytic activity">
    <reaction evidence="15">
        <text>3'-dephospho-CoA + ATP = ADP + CoA + H(+)</text>
        <dbReference type="Rhea" id="RHEA:18245"/>
        <dbReference type="ChEBI" id="CHEBI:15378"/>
        <dbReference type="ChEBI" id="CHEBI:30616"/>
        <dbReference type="ChEBI" id="CHEBI:57287"/>
        <dbReference type="ChEBI" id="CHEBI:57328"/>
        <dbReference type="ChEBI" id="CHEBI:456216"/>
        <dbReference type="EC" id="2.7.1.24"/>
    </reaction>
    <physiologicalReaction direction="left-to-right" evidence="15">
        <dbReference type="Rhea" id="RHEA:18246"/>
    </physiologicalReaction>
</comment>
<keyword evidence="8" id="KW-0548">Nucleotidyltransferase</keyword>
<keyword evidence="7" id="KW-0808">Transferase</keyword>
<dbReference type="PANTHER" id="PTHR10695:SF46">
    <property type="entry name" value="BIFUNCTIONAL COENZYME A SYNTHASE-RELATED"/>
    <property type="match status" value="1"/>
</dbReference>
<evidence type="ECO:0000256" key="2">
    <source>
        <dbReference type="ARBA" id="ARBA00004496"/>
    </source>
</evidence>
<dbReference type="SUPFAM" id="SSF52374">
    <property type="entry name" value="Nucleotidylyl transferase"/>
    <property type="match status" value="1"/>
</dbReference>
<dbReference type="InterPro" id="IPR004821">
    <property type="entry name" value="Cyt_trans-like"/>
</dbReference>
<keyword evidence="9" id="KW-0547">Nucleotide-binding</keyword>
<evidence type="ECO:0000256" key="3">
    <source>
        <dbReference type="ARBA" id="ARBA00011245"/>
    </source>
</evidence>
<dbReference type="InterPro" id="IPR014729">
    <property type="entry name" value="Rossmann-like_a/b/a_fold"/>
</dbReference>
<gene>
    <name evidence="23" type="ORF">DGYR_LOCUS10911</name>
</gene>
<dbReference type="AlphaFoldDB" id="A0A7I8W3R7"/>
<evidence type="ECO:0000256" key="9">
    <source>
        <dbReference type="ARBA" id="ARBA00022741"/>
    </source>
</evidence>
<evidence type="ECO:0000256" key="19">
    <source>
        <dbReference type="ARBA" id="ARBA00061673"/>
    </source>
</evidence>
<evidence type="ECO:0000256" key="18">
    <source>
        <dbReference type="ARBA" id="ARBA00060696"/>
    </source>
</evidence>
<protein>
    <recommendedName>
        <fullName evidence="21">Bifunctional coenzyme A synthase</fullName>
        <ecNumber evidence="20">2.7.1.24</ecNumber>
        <ecNumber evidence="4">2.7.7.3</ecNumber>
    </recommendedName>
</protein>
<evidence type="ECO:0000256" key="17">
    <source>
        <dbReference type="ARBA" id="ARBA00060565"/>
    </source>
</evidence>
<evidence type="ECO:0000256" key="6">
    <source>
        <dbReference type="ARBA" id="ARBA00022553"/>
    </source>
</evidence>
<comment type="pathway">
    <text evidence="17">Cofactor biosynthesis; coenzyme A biosynthesis; CoA from (R)-pantothenate: step 4/5.</text>
</comment>
<comment type="subcellular location">
    <subcellularLocation>
        <location evidence="2">Cytoplasm</location>
    </subcellularLocation>
    <subcellularLocation>
        <location evidence="1">Mitochondrion matrix</location>
    </subcellularLocation>
</comment>
<evidence type="ECO:0000313" key="23">
    <source>
        <dbReference type="EMBL" id="CAD5123211.1"/>
    </source>
</evidence>
<dbReference type="HAMAP" id="MF_00376">
    <property type="entry name" value="Dephospho_CoA_kinase"/>
    <property type="match status" value="1"/>
</dbReference>
<evidence type="ECO:0000313" key="24">
    <source>
        <dbReference type="Proteomes" id="UP000549394"/>
    </source>
</evidence>
<evidence type="ECO:0000256" key="5">
    <source>
        <dbReference type="ARBA" id="ARBA00022490"/>
    </source>
</evidence>
<feature type="domain" description="Cytidyltransferase-like" evidence="22">
    <location>
        <begin position="148"/>
        <end position="292"/>
    </location>
</feature>
<dbReference type="EC" id="2.7.1.24" evidence="20"/>
<dbReference type="EC" id="2.7.7.3" evidence="4"/>